<dbReference type="InterPro" id="IPR002048">
    <property type="entry name" value="EF_hand_dom"/>
</dbReference>
<dbReference type="InterPro" id="IPR032714">
    <property type="entry name" value="DZIP1_N"/>
</dbReference>
<dbReference type="SMART" id="SM00054">
    <property type="entry name" value="EFh"/>
    <property type="match status" value="7"/>
</dbReference>
<feature type="compositionally biased region" description="Low complexity" evidence="3">
    <location>
        <begin position="297"/>
        <end position="336"/>
    </location>
</feature>
<gene>
    <name evidence="5" type="ORF">H310_05804</name>
</gene>
<feature type="domain" description="EF-hand" evidence="4">
    <location>
        <begin position="1009"/>
        <end position="1044"/>
    </location>
</feature>
<dbReference type="InterPro" id="IPR011992">
    <property type="entry name" value="EF-hand-dom_pair"/>
</dbReference>
<evidence type="ECO:0000256" key="1">
    <source>
        <dbReference type="ARBA" id="ARBA00022737"/>
    </source>
</evidence>
<feature type="domain" description="EF-hand" evidence="4">
    <location>
        <begin position="1092"/>
        <end position="1127"/>
    </location>
</feature>
<evidence type="ECO:0000256" key="3">
    <source>
        <dbReference type="SAM" id="MobiDB-lite"/>
    </source>
</evidence>
<feature type="compositionally biased region" description="Polar residues" evidence="3">
    <location>
        <begin position="337"/>
        <end position="353"/>
    </location>
</feature>
<name>A0A024U8P0_9STRA</name>
<accession>A0A024U8P0</accession>
<evidence type="ECO:0000313" key="5">
    <source>
        <dbReference type="EMBL" id="ETW02252.1"/>
    </source>
</evidence>
<keyword evidence="2" id="KW-0106">Calcium</keyword>
<evidence type="ECO:0000256" key="2">
    <source>
        <dbReference type="ARBA" id="ARBA00022837"/>
    </source>
</evidence>
<organism evidence="5">
    <name type="scientific">Aphanomyces invadans</name>
    <dbReference type="NCBI Taxonomy" id="157072"/>
    <lineage>
        <taxon>Eukaryota</taxon>
        <taxon>Sar</taxon>
        <taxon>Stramenopiles</taxon>
        <taxon>Oomycota</taxon>
        <taxon>Saprolegniomycetes</taxon>
        <taxon>Saprolegniales</taxon>
        <taxon>Verrucalvaceae</taxon>
        <taxon>Aphanomyces</taxon>
    </lineage>
</organism>
<dbReference type="PANTHER" id="PTHR23050">
    <property type="entry name" value="CALCIUM BINDING PROTEIN"/>
    <property type="match status" value="1"/>
</dbReference>
<protein>
    <recommendedName>
        <fullName evidence="4">EF-hand domain-containing protein</fullName>
    </recommendedName>
</protein>
<dbReference type="Pfam" id="PF13815">
    <property type="entry name" value="Dzip-like_N"/>
    <property type="match status" value="1"/>
</dbReference>
<dbReference type="Pfam" id="PF13499">
    <property type="entry name" value="EF-hand_7"/>
    <property type="match status" value="1"/>
</dbReference>
<dbReference type="eggNOG" id="KOG0027">
    <property type="taxonomic scope" value="Eukaryota"/>
</dbReference>
<reference evidence="5" key="1">
    <citation type="submission" date="2013-12" db="EMBL/GenBank/DDBJ databases">
        <title>The Genome Sequence of Aphanomyces invadans NJM9701.</title>
        <authorList>
            <consortium name="The Broad Institute Genomics Platform"/>
            <person name="Russ C."/>
            <person name="Tyler B."/>
            <person name="van West P."/>
            <person name="Dieguez-Uribeondo J."/>
            <person name="Young S.K."/>
            <person name="Zeng Q."/>
            <person name="Gargeya S."/>
            <person name="Fitzgerald M."/>
            <person name="Abouelleil A."/>
            <person name="Alvarado L."/>
            <person name="Chapman S.B."/>
            <person name="Gainer-Dewar J."/>
            <person name="Goldberg J."/>
            <person name="Griggs A."/>
            <person name="Gujja S."/>
            <person name="Hansen M."/>
            <person name="Howarth C."/>
            <person name="Imamovic A."/>
            <person name="Ireland A."/>
            <person name="Larimer J."/>
            <person name="McCowan C."/>
            <person name="Murphy C."/>
            <person name="Pearson M."/>
            <person name="Poon T.W."/>
            <person name="Priest M."/>
            <person name="Roberts A."/>
            <person name="Saif S."/>
            <person name="Shea T."/>
            <person name="Sykes S."/>
            <person name="Wortman J."/>
            <person name="Nusbaum C."/>
            <person name="Birren B."/>
        </authorList>
    </citation>
    <scope>NUCLEOTIDE SEQUENCE [LARGE SCALE GENOMIC DNA]</scope>
    <source>
        <strain evidence="5">NJM9701</strain>
    </source>
</reference>
<dbReference type="EMBL" id="KI913961">
    <property type="protein sequence ID" value="ETW02252.1"/>
    <property type="molecule type" value="Genomic_DNA"/>
</dbReference>
<dbReference type="AlphaFoldDB" id="A0A024U8P0"/>
<feature type="compositionally biased region" description="Low complexity" evidence="3">
    <location>
        <begin position="848"/>
        <end position="862"/>
    </location>
</feature>
<feature type="domain" description="EF-hand" evidence="4">
    <location>
        <begin position="1056"/>
        <end position="1091"/>
    </location>
</feature>
<dbReference type="PROSITE" id="PS50222">
    <property type="entry name" value="EF_HAND_2"/>
    <property type="match status" value="3"/>
</dbReference>
<dbReference type="Gene3D" id="1.10.238.10">
    <property type="entry name" value="EF-hand"/>
    <property type="match status" value="5"/>
</dbReference>
<feature type="region of interest" description="Disordered" evidence="3">
    <location>
        <begin position="843"/>
        <end position="862"/>
    </location>
</feature>
<dbReference type="PROSITE" id="PS50096">
    <property type="entry name" value="IQ"/>
    <property type="match status" value="1"/>
</dbReference>
<sequence>MTAAALVTVRSVAGLMPQFQRPFIKFVYEKPSTQKRVSARTDEAETIMLHGTDTTIATWRDAVLCVPVNAHTLTIELWNAHAHHDVFLGQTRVYFDPKGPPEVGPSWIAISNVPYDGVNLKRPVNVEVIVTHMKSTAVFSSSDVPQSTSPQQSIVHPSFQFKIPAREIDWSRIATINVSEIFFLGDVKSLLELQDEVLYGNTLASLDMIVDKEFERAFQMCQYSAQYLHQCVEFLSQRCATYASSHCELLQRQENAAHALDTKKRQRRHLEKQAKECDVLIAAYEAIAKTLPDAISQPKAPSVASVSPQSASPVSRPKLQPSIPSIQGPSSPQNQQTNEISSAPPTPMTQLSPSKVPLLMSYEERMEKNRLAKEATRLERIAAEKQRLIQIMADQAKEREWKQTVLFHDQALLDNAARRLQTWLHHIMLKRRYHAKRRRNAAAVAIQCRVRQIQAKQVYRQRRQQSLDLTAQLASQLLEQRIQHQQHVEAVQRQQAKELEPILRLWADIQQAFKRASRVPTGASVFSFFDTNNAGQVDRATFRRQLLRLGFDIPRQAVRRLIQLIHTRANVHSDRLVVTADQFSKAFALTSGHFTPVEEAPEPTTPSLEAPLDAPDPMVVAPVTHVAPAVPTLDSVEGISLSFRQLRERIVQAARVQFGGGNHSNMTFASLRTALIKLFATFDPHGSGDVSLADFKAVVESQLHVTIDSHWDYVRECFDVDGSGSLNIAEFVAFAFADSSVDEMGVLGYQLRDAILHRVKAARKEAAATIEDAVRYVFRPVFHKRDEATFADFSHSLAQLKLGFTLGQLSRLVLRLDQDKNHLISLDELLRWLKLRSASDNSSNLLARTPSSTTDSTSSTRASVSATSVGVKELRQQLVGLAGEATPQAIKVLFEKMDANQSSKLSATELHGYLAVPSLPLSVVESAVACMDVRRSSVVSKADFIAFCLDTTSATEEETGVVMEQCRRKLTEVCVDQEGFQRWFGAMSQQHGKVRTTELKHALKTMIHVPDHVMEGVVRRLDFDGSGWISEKEFQAWVQPVRDIEVLLQLVEQNQAMQQKGKDLFSTFDLDGNGVIGLEEFHAGLKRFQVNVNKDEAAALLKEFDVDTDGVLNASELNAIVEAYNSDDFDLHELAGQVSYQGTAYDDEEFDD</sequence>
<dbReference type="GeneID" id="20082854"/>
<dbReference type="STRING" id="157072.A0A024U8P0"/>
<dbReference type="CDD" id="cd00051">
    <property type="entry name" value="EFh"/>
    <property type="match status" value="2"/>
</dbReference>
<dbReference type="GO" id="GO:0005509">
    <property type="term" value="F:calcium ion binding"/>
    <property type="evidence" value="ECO:0007669"/>
    <property type="project" value="InterPro"/>
</dbReference>
<dbReference type="InterPro" id="IPR050145">
    <property type="entry name" value="Centrin_CML-like"/>
</dbReference>
<dbReference type="OrthoDB" id="26525at2759"/>
<feature type="region of interest" description="Disordered" evidence="3">
    <location>
        <begin position="297"/>
        <end position="353"/>
    </location>
</feature>
<proteinExistence type="predicted"/>
<evidence type="ECO:0000259" key="4">
    <source>
        <dbReference type="PROSITE" id="PS50222"/>
    </source>
</evidence>
<dbReference type="InterPro" id="IPR018247">
    <property type="entry name" value="EF_Hand_1_Ca_BS"/>
</dbReference>
<keyword evidence="1" id="KW-0677">Repeat</keyword>
<dbReference type="Pfam" id="PF13833">
    <property type="entry name" value="EF-hand_8"/>
    <property type="match status" value="1"/>
</dbReference>
<dbReference type="SUPFAM" id="SSF47473">
    <property type="entry name" value="EF-hand"/>
    <property type="match status" value="4"/>
</dbReference>
<dbReference type="RefSeq" id="XP_008868857.1">
    <property type="nucleotide sequence ID" value="XM_008870635.1"/>
</dbReference>
<dbReference type="VEuPathDB" id="FungiDB:H310_05804"/>
<dbReference type="PROSITE" id="PS00018">
    <property type="entry name" value="EF_HAND_1"/>
    <property type="match status" value="5"/>
</dbReference>